<keyword evidence="1" id="KW-0472">Membrane</keyword>
<protein>
    <recommendedName>
        <fullName evidence="4">Transmembrane protein</fullName>
    </recommendedName>
</protein>
<keyword evidence="3" id="KW-1185">Reference proteome</keyword>
<proteinExistence type="predicted"/>
<organism evidence="2 3">
    <name type="scientific">Panicum hallii var. hallii</name>
    <dbReference type="NCBI Taxonomy" id="1504633"/>
    <lineage>
        <taxon>Eukaryota</taxon>
        <taxon>Viridiplantae</taxon>
        <taxon>Streptophyta</taxon>
        <taxon>Embryophyta</taxon>
        <taxon>Tracheophyta</taxon>
        <taxon>Spermatophyta</taxon>
        <taxon>Magnoliopsida</taxon>
        <taxon>Liliopsida</taxon>
        <taxon>Poales</taxon>
        <taxon>Poaceae</taxon>
        <taxon>PACMAD clade</taxon>
        <taxon>Panicoideae</taxon>
        <taxon>Panicodae</taxon>
        <taxon>Paniceae</taxon>
        <taxon>Panicinae</taxon>
        <taxon>Panicum</taxon>
        <taxon>Panicum sect. Panicum</taxon>
    </lineage>
</organism>
<feature type="transmembrane region" description="Helical" evidence="1">
    <location>
        <begin position="20"/>
        <end position="42"/>
    </location>
</feature>
<feature type="transmembrane region" description="Helical" evidence="1">
    <location>
        <begin position="54"/>
        <end position="75"/>
    </location>
</feature>
<name>A0A2T7DWU5_9POAL</name>
<reference evidence="2 3" key="1">
    <citation type="submission" date="2018-04" db="EMBL/GenBank/DDBJ databases">
        <title>WGS assembly of Panicum hallii var. hallii HAL2.</title>
        <authorList>
            <person name="Lovell J."/>
            <person name="Jenkins J."/>
            <person name="Lowry D."/>
            <person name="Mamidi S."/>
            <person name="Sreedasyam A."/>
            <person name="Weng X."/>
            <person name="Barry K."/>
            <person name="Bonette J."/>
            <person name="Campitelli B."/>
            <person name="Daum C."/>
            <person name="Gordon S."/>
            <person name="Gould B."/>
            <person name="Lipzen A."/>
            <person name="MacQueen A."/>
            <person name="Palacio-Mejia J."/>
            <person name="Plott C."/>
            <person name="Shakirov E."/>
            <person name="Shu S."/>
            <person name="Yoshinaga Y."/>
            <person name="Zane M."/>
            <person name="Rokhsar D."/>
            <person name="Grimwood J."/>
            <person name="Schmutz J."/>
            <person name="Juenger T."/>
        </authorList>
    </citation>
    <scope>NUCLEOTIDE SEQUENCE [LARGE SCALE GENOMIC DNA]</scope>
    <source>
        <strain evidence="3">cv. HAL2</strain>
    </source>
</reference>
<dbReference type="Proteomes" id="UP000244336">
    <property type="component" value="Chromosome 4"/>
</dbReference>
<accession>A0A2T7DWU5</accession>
<keyword evidence="1" id="KW-0812">Transmembrane</keyword>
<evidence type="ECO:0000256" key="1">
    <source>
        <dbReference type="SAM" id="Phobius"/>
    </source>
</evidence>
<keyword evidence="1" id="KW-1133">Transmembrane helix</keyword>
<evidence type="ECO:0008006" key="4">
    <source>
        <dbReference type="Google" id="ProtNLM"/>
    </source>
</evidence>
<dbReference type="EMBL" id="CM009752">
    <property type="protein sequence ID" value="PUZ60032.1"/>
    <property type="molecule type" value="Genomic_DNA"/>
</dbReference>
<evidence type="ECO:0000313" key="3">
    <source>
        <dbReference type="Proteomes" id="UP000244336"/>
    </source>
</evidence>
<dbReference type="AlphaFoldDB" id="A0A2T7DWU5"/>
<gene>
    <name evidence="2" type="ORF">GQ55_4G090600</name>
</gene>
<sequence length="215" mass="24620">MWPDVLFYCPTLIWLFHTPYFLWGYRWILLVCCFQIVTCYGVKKEHFSVRFKNCSRCYGVVGWLVLITVCAFLALCGLDFCMDGTACERVACCREKAKKRRPDARASSECPYMADQQETSAHAVASPQHDKTDWPFVSRKKAGHRSEMDFPREVATSNRRHRLDRIRRRIFTGSLVSSTSVTCDVTTTATLPLDRSYVESLKGACVLSLCSMIIK</sequence>
<dbReference type="Gramene" id="PUZ60032">
    <property type="protein sequence ID" value="PUZ60032"/>
    <property type="gene ID" value="GQ55_4G090600"/>
</dbReference>
<evidence type="ECO:0000313" key="2">
    <source>
        <dbReference type="EMBL" id="PUZ60032.1"/>
    </source>
</evidence>